<dbReference type="RefSeq" id="WP_248995594.1">
    <property type="nucleotide sequence ID" value="NZ_JAKIKP010000005.1"/>
</dbReference>
<dbReference type="NCBIfam" id="NF003560">
    <property type="entry name" value="PRK05244.1-1"/>
    <property type="match status" value="1"/>
</dbReference>
<feature type="region of interest" description="Disordered" evidence="4">
    <location>
        <begin position="145"/>
        <end position="164"/>
    </location>
</feature>
<evidence type="ECO:0000313" key="5">
    <source>
        <dbReference type="EMBL" id="MCL1142734.1"/>
    </source>
</evidence>
<feature type="compositionally biased region" description="Polar residues" evidence="4">
    <location>
        <begin position="48"/>
        <end position="60"/>
    </location>
</feature>
<dbReference type="AlphaFoldDB" id="A0A9X1ZI32"/>
<name>A0A9X1ZI32_9GAMM</name>
<sequence>MARSKKTRKGGENGPKFAPRVKKADRNTPEGKRSEKGRKPGNRHNESLLKQNAPNASGKSTDPRHGSKKPVALAPVAKPNVTAEKAKPKQPKMTDEQKLLKLEEDPRLNKLLDMLEEGRELSAEDQKWLDSQLDKIEHLMNKLGLNETESAQKPAKTSNKAVDSDDDLLARFESGENILNDYFSKD</sequence>
<dbReference type="GO" id="GO:0005096">
    <property type="term" value="F:GTPase activator activity"/>
    <property type="evidence" value="ECO:0007669"/>
    <property type="project" value="UniProtKB-KW"/>
</dbReference>
<gene>
    <name evidence="3 5" type="primary">yihI</name>
    <name evidence="5" type="ORF">L2672_08535</name>
</gene>
<evidence type="ECO:0000313" key="6">
    <source>
        <dbReference type="Proteomes" id="UP001139333"/>
    </source>
</evidence>
<feature type="compositionally biased region" description="Basic and acidic residues" evidence="4">
    <location>
        <begin position="22"/>
        <end position="47"/>
    </location>
</feature>
<dbReference type="GO" id="GO:0042254">
    <property type="term" value="P:ribosome biogenesis"/>
    <property type="evidence" value="ECO:0007669"/>
    <property type="project" value="UniProtKB-KW"/>
</dbReference>
<keyword evidence="6" id="KW-1185">Reference proteome</keyword>
<protein>
    <recommendedName>
        <fullName evidence="3">Der GTPase-activating protein YihI</fullName>
    </recommendedName>
</protein>
<feature type="compositionally biased region" description="Basic and acidic residues" evidence="4">
    <location>
        <begin position="84"/>
        <end position="102"/>
    </location>
</feature>
<organism evidence="5 6">
    <name type="scientific">Shewanella gaetbuli</name>
    <dbReference type="NCBI Taxonomy" id="220752"/>
    <lineage>
        <taxon>Bacteria</taxon>
        <taxon>Pseudomonadati</taxon>
        <taxon>Pseudomonadota</taxon>
        <taxon>Gammaproteobacteria</taxon>
        <taxon>Alteromonadales</taxon>
        <taxon>Shewanellaceae</taxon>
        <taxon>Shewanella</taxon>
    </lineage>
</organism>
<evidence type="ECO:0000256" key="3">
    <source>
        <dbReference type="HAMAP-Rule" id="MF_01058"/>
    </source>
</evidence>
<proteinExistence type="inferred from homology"/>
<accession>A0A9X1ZI32</accession>
<comment type="subunit">
    <text evidence="3">Interacts with Der.</text>
</comment>
<keyword evidence="1 3" id="KW-0343">GTPase activation</keyword>
<dbReference type="Proteomes" id="UP001139333">
    <property type="component" value="Unassembled WGS sequence"/>
</dbReference>
<feature type="compositionally biased region" description="Polar residues" evidence="4">
    <location>
        <begin position="147"/>
        <end position="161"/>
    </location>
</feature>
<dbReference type="HAMAP" id="MF_01058">
    <property type="entry name" value="GAP_YihI"/>
    <property type="match status" value="1"/>
</dbReference>
<reference evidence="5" key="1">
    <citation type="submission" date="2022-01" db="EMBL/GenBank/DDBJ databases">
        <title>Whole genome-based taxonomy of the Shewanellaceae.</title>
        <authorList>
            <person name="Martin-Rodriguez A.J."/>
        </authorList>
    </citation>
    <scope>NUCLEOTIDE SEQUENCE</scope>
    <source>
        <strain evidence="5">DSM 16422</strain>
    </source>
</reference>
<comment type="similarity">
    <text evidence="3">Belongs to the YihI family.</text>
</comment>
<dbReference type="Pfam" id="PF04220">
    <property type="entry name" value="YihI"/>
    <property type="match status" value="1"/>
</dbReference>
<keyword evidence="2 3" id="KW-0690">Ribosome biogenesis</keyword>
<comment type="caution">
    <text evidence="5">The sequence shown here is derived from an EMBL/GenBank/DDBJ whole genome shotgun (WGS) entry which is preliminary data.</text>
</comment>
<evidence type="ECO:0000256" key="4">
    <source>
        <dbReference type="SAM" id="MobiDB-lite"/>
    </source>
</evidence>
<evidence type="ECO:0000256" key="1">
    <source>
        <dbReference type="ARBA" id="ARBA00022468"/>
    </source>
</evidence>
<dbReference type="EMBL" id="JAKIKP010000005">
    <property type="protein sequence ID" value="MCL1142734.1"/>
    <property type="molecule type" value="Genomic_DNA"/>
</dbReference>
<dbReference type="InterPro" id="IPR007336">
    <property type="entry name" value="YihI"/>
</dbReference>
<feature type="region of interest" description="Disordered" evidence="4">
    <location>
        <begin position="1"/>
        <end position="102"/>
    </location>
</feature>
<evidence type="ECO:0000256" key="2">
    <source>
        <dbReference type="ARBA" id="ARBA00022517"/>
    </source>
</evidence>
<comment type="function">
    <text evidence="3">A GTPase-activating protein (GAP) that modifies Der/EngA GTPase function. May play a role in ribosome biogenesis.</text>
</comment>